<name>A0A4Y7SKI0_COPMI</name>
<evidence type="ECO:0000313" key="1">
    <source>
        <dbReference type="EMBL" id="TEB22272.1"/>
    </source>
</evidence>
<organism evidence="1 2">
    <name type="scientific">Coprinellus micaceus</name>
    <name type="common">Glistening ink-cap mushroom</name>
    <name type="synonym">Coprinus micaceus</name>
    <dbReference type="NCBI Taxonomy" id="71717"/>
    <lineage>
        <taxon>Eukaryota</taxon>
        <taxon>Fungi</taxon>
        <taxon>Dikarya</taxon>
        <taxon>Basidiomycota</taxon>
        <taxon>Agaricomycotina</taxon>
        <taxon>Agaricomycetes</taxon>
        <taxon>Agaricomycetidae</taxon>
        <taxon>Agaricales</taxon>
        <taxon>Agaricineae</taxon>
        <taxon>Psathyrellaceae</taxon>
        <taxon>Coprinellus</taxon>
    </lineage>
</organism>
<feature type="non-terminal residue" evidence="1">
    <location>
        <position position="1"/>
    </location>
</feature>
<evidence type="ECO:0008006" key="3">
    <source>
        <dbReference type="Google" id="ProtNLM"/>
    </source>
</evidence>
<proteinExistence type="predicted"/>
<dbReference type="AlphaFoldDB" id="A0A4Y7SKI0"/>
<accession>A0A4Y7SKI0</accession>
<keyword evidence="2" id="KW-1185">Reference proteome</keyword>
<reference evidence="1 2" key="1">
    <citation type="journal article" date="2019" name="Nat. Ecol. Evol.">
        <title>Megaphylogeny resolves global patterns of mushroom evolution.</title>
        <authorList>
            <person name="Varga T."/>
            <person name="Krizsan K."/>
            <person name="Foldi C."/>
            <person name="Dima B."/>
            <person name="Sanchez-Garcia M."/>
            <person name="Sanchez-Ramirez S."/>
            <person name="Szollosi G.J."/>
            <person name="Szarkandi J.G."/>
            <person name="Papp V."/>
            <person name="Albert L."/>
            <person name="Andreopoulos W."/>
            <person name="Angelini C."/>
            <person name="Antonin V."/>
            <person name="Barry K.W."/>
            <person name="Bougher N.L."/>
            <person name="Buchanan P."/>
            <person name="Buyck B."/>
            <person name="Bense V."/>
            <person name="Catcheside P."/>
            <person name="Chovatia M."/>
            <person name="Cooper J."/>
            <person name="Damon W."/>
            <person name="Desjardin D."/>
            <person name="Finy P."/>
            <person name="Geml J."/>
            <person name="Haridas S."/>
            <person name="Hughes K."/>
            <person name="Justo A."/>
            <person name="Karasinski D."/>
            <person name="Kautmanova I."/>
            <person name="Kiss B."/>
            <person name="Kocsube S."/>
            <person name="Kotiranta H."/>
            <person name="LaButti K.M."/>
            <person name="Lechner B.E."/>
            <person name="Liimatainen K."/>
            <person name="Lipzen A."/>
            <person name="Lukacs Z."/>
            <person name="Mihaltcheva S."/>
            <person name="Morgado L.N."/>
            <person name="Niskanen T."/>
            <person name="Noordeloos M.E."/>
            <person name="Ohm R.A."/>
            <person name="Ortiz-Santana B."/>
            <person name="Ovrebo C."/>
            <person name="Racz N."/>
            <person name="Riley R."/>
            <person name="Savchenko A."/>
            <person name="Shiryaev A."/>
            <person name="Soop K."/>
            <person name="Spirin V."/>
            <person name="Szebenyi C."/>
            <person name="Tomsovsky M."/>
            <person name="Tulloss R.E."/>
            <person name="Uehling J."/>
            <person name="Grigoriev I.V."/>
            <person name="Vagvolgyi C."/>
            <person name="Papp T."/>
            <person name="Martin F.M."/>
            <person name="Miettinen O."/>
            <person name="Hibbett D.S."/>
            <person name="Nagy L.G."/>
        </authorList>
    </citation>
    <scope>NUCLEOTIDE SEQUENCE [LARGE SCALE GENOMIC DNA]</scope>
    <source>
        <strain evidence="1 2">FP101781</strain>
    </source>
</reference>
<comment type="caution">
    <text evidence="1">The sequence shown here is derived from an EMBL/GenBank/DDBJ whole genome shotgun (WGS) entry which is preliminary data.</text>
</comment>
<protein>
    <recommendedName>
        <fullName evidence="3">HAT C-terminal dimerisation domain-containing protein</fullName>
    </recommendedName>
</protein>
<dbReference type="EMBL" id="QPFP01000094">
    <property type="protein sequence ID" value="TEB22272.1"/>
    <property type="molecule type" value="Genomic_DNA"/>
</dbReference>
<sequence>HYLPVRSRMALNDLAIPAIAMSIEFTFSKLCHICTEIQSSVGARTICGALLTKHCTQNGLILV</sequence>
<gene>
    <name evidence="1" type="ORF">FA13DRAFT_1641659</name>
</gene>
<dbReference type="Proteomes" id="UP000298030">
    <property type="component" value="Unassembled WGS sequence"/>
</dbReference>
<dbReference type="OrthoDB" id="3264316at2759"/>
<evidence type="ECO:0000313" key="2">
    <source>
        <dbReference type="Proteomes" id="UP000298030"/>
    </source>
</evidence>